<evidence type="ECO:0000259" key="2">
    <source>
        <dbReference type="Pfam" id="PF14065"/>
    </source>
</evidence>
<evidence type="ECO:0000259" key="1">
    <source>
        <dbReference type="Pfam" id="PF01833"/>
    </source>
</evidence>
<evidence type="ECO:0008006" key="5">
    <source>
        <dbReference type="Google" id="ProtNLM"/>
    </source>
</evidence>
<dbReference type="InterPro" id="IPR002909">
    <property type="entry name" value="IPT_dom"/>
</dbReference>
<dbReference type="RefSeq" id="WP_084424011.1">
    <property type="nucleotide sequence ID" value="NZ_FWXV01000001.1"/>
</dbReference>
<evidence type="ECO:0000313" key="4">
    <source>
        <dbReference type="Proteomes" id="UP000192674"/>
    </source>
</evidence>
<dbReference type="EMBL" id="FWXV01000001">
    <property type="protein sequence ID" value="SMC47592.1"/>
    <property type="molecule type" value="Genomic_DNA"/>
</dbReference>
<organism evidence="3 4">
    <name type="scientific">Kibdelosporangium aridum</name>
    <dbReference type="NCBI Taxonomy" id="2030"/>
    <lineage>
        <taxon>Bacteria</taxon>
        <taxon>Bacillati</taxon>
        <taxon>Actinomycetota</taxon>
        <taxon>Actinomycetes</taxon>
        <taxon>Pseudonocardiales</taxon>
        <taxon>Pseudonocardiaceae</taxon>
        <taxon>Kibdelosporangium</taxon>
    </lineage>
</organism>
<dbReference type="Proteomes" id="UP000192674">
    <property type="component" value="Unassembled WGS sequence"/>
</dbReference>
<keyword evidence="4" id="KW-1185">Reference proteome</keyword>
<name>A0A1Y5WRP7_KIBAR</name>
<dbReference type="Pfam" id="PF14065">
    <property type="entry name" value="Pvc16_N"/>
    <property type="match status" value="1"/>
</dbReference>
<reference evidence="3 4" key="1">
    <citation type="submission" date="2017-04" db="EMBL/GenBank/DDBJ databases">
        <authorList>
            <person name="Afonso C.L."/>
            <person name="Miller P.J."/>
            <person name="Scott M.A."/>
            <person name="Spackman E."/>
            <person name="Goraichik I."/>
            <person name="Dimitrov K.M."/>
            <person name="Suarez D.L."/>
            <person name="Swayne D.E."/>
        </authorList>
    </citation>
    <scope>NUCLEOTIDE SEQUENCE [LARGE SCALE GENOMIC DNA]</scope>
    <source>
        <strain evidence="3 4">DSM 43828</strain>
    </source>
</reference>
<protein>
    <recommendedName>
        <fullName evidence="5">DUF4255 domain-containing protein</fullName>
    </recommendedName>
</protein>
<dbReference type="InterPro" id="IPR025351">
    <property type="entry name" value="Pvc16_N"/>
</dbReference>
<dbReference type="Pfam" id="PF01833">
    <property type="entry name" value="TIG"/>
    <property type="match status" value="1"/>
</dbReference>
<feature type="domain" description="Pvc16 N-terminal" evidence="2">
    <location>
        <begin position="15"/>
        <end position="193"/>
    </location>
</feature>
<feature type="domain" description="IPT/TIG" evidence="1">
    <location>
        <begin position="220"/>
        <end position="284"/>
    </location>
</feature>
<evidence type="ECO:0000313" key="3">
    <source>
        <dbReference type="EMBL" id="SMC47592.1"/>
    </source>
</evidence>
<accession>A0A1Y5WRP7</accession>
<gene>
    <name evidence="3" type="ORF">SAMN05661093_00049</name>
</gene>
<proteinExistence type="predicted"/>
<dbReference type="OrthoDB" id="527247at2"/>
<sequence length="395" mass="42396">MSNYLAIAQATQALCEFIARCLQADGLELGAQVVPRKPPAEPPQEPLVTVFLYQTTPNGALRNRDAPTRGPDGTLLTKPQAALDLHYLISAYGNEDELEPQRMLGSIVRGLHEEPILSQMDIEEAATRPFLAGGDLAAAEQRVRFTPSKLDLDDMSKLWSMLVQTPYAFSVVYEATAVLLDGHGTPAAGKPVLSRNIRTIAGRRPVIDRVRSRPLGSTALPVEGPVPADHEVWLEGRTLAGPDVSVRVGGQRVVPDQVADNRIVFVLPADLPAGVYPVRVDIGPIESAAVPVTRQPKIVEPVEVGGDPLAVTVQLDMPVRADQRVDLLLDELDPPADRPAASYRIAAPFPADPGTSVQIPIAAVQPLGYLVRVQVSGVVSRPGDDLRTPKIDVEG</sequence>
<dbReference type="AlphaFoldDB" id="A0A1Y5WRP7"/>